<name>A0A2W7NSM3_9RHOB</name>
<dbReference type="EMBL" id="QKZL01000015">
    <property type="protein sequence ID" value="PZX14252.1"/>
    <property type="molecule type" value="Genomic_DNA"/>
</dbReference>
<sequence length="197" mass="21844">MWTELSQKVGGDLFENPDKLWTLQAIDRLTGRDVSWEAFSNRVVAAITAIERSRVQATEMARQVNAKERDPLADPREAIRQWILDTRLAGGVSGGSDMVHAKRSVDLLLGTLRIGEPGGPTDTFFHMGCRYVWAYMIAMANRPGEDFTLADMHLHLKQEHFGALAAGEPERGVRSELEKASACDERLFSTAMATLGL</sequence>
<dbReference type="AlphaFoldDB" id="A0A2W7NSM3"/>
<keyword evidence="2" id="KW-1185">Reference proteome</keyword>
<evidence type="ECO:0000313" key="2">
    <source>
        <dbReference type="Proteomes" id="UP000248916"/>
    </source>
</evidence>
<evidence type="ECO:0000313" key="1">
    <source>
        <dbReference type="EMBL" id="PZX14252.1"/>
    </source>
</evidence>
<protein>
    <submittedName>
        <fullName evidence="1">Uncharacterized protein</fullName>
    </submittedName>
</protein>
<accession>A0A2W7NSM3</accession>
<gene>
    <name evidence="1" type="ORF">LX81_03051</name>
</gene>
<organism evidence="1 2">
    <name type="scientific">Palleronia aestuarii</name>
    <dbReference type="NCBI Taxonomy" id="568105"/>
    <lineage>
        <taxon>Bacteria</taxon>
        <taxon>Pseudomonadati</taxon>
        <taxon>Pseudomonadota</taxon>
        <taxon>Alphaproteobacteria</taxon>
        <taxon>Rhodobacterales</taxon>
        <taxon>Roseobacteraceae</taxon>
        <taxon>Palleronia</taxon>
    </lineage>
</organism>
<proteinExistence type="predicted"/>
<comment type="caution">
    <text evidence="1">The sequence shown here is derived from an EMBL/GenBank/DDBJ whole genome shotgun (WGS) entry which is preliminary data.</text>
</comment>
<reference evidence="1 2" key="1">
    <citation type="submission" date="2018-06" db="EMBL/GenBank/DDBJ databases">
        <title>Genomic Encyclopedia of Archaeal and Bacterial Type Strains, Phase II (KMG-II): from individual species to whole genera.</title>
        <authorList>
            <person name="Goeker M."/>
        </authorList>
    </citation>
    <scope>NUCLEOTIDE SEQUENCE [LARGE SCALE GENOMIC DNA]</scope>
    <source>
        <strain evidence="1 2">DSM 22009</strain>
    </source>
</reference>
<dbReference type="Proteomes" id="UP000248916">
    <property type="component" value="Unassembled WGS sequence"/>
</dbReference>